<name>A0A4Y4CT54_ZOORA</name>
<accession>A0A4Y4CT54</accession>
<proteinExistence type="predicted"/>
<reference evidence="1 2" key="1">
    <citation type="submission" date="2019-06" db="EMBL/GenBank/DDBJ databases">
        <title>Whole genome shotgun sequence of Zoogloea ramigera NBRC 15342.</title>
        <authorList>
            <person name="Hosoyama A."/>
            <person name="Uohara A."/>
            <person name="Ohji S."/>
            <person name="Ichikawa N."/>
        </authorList>
    </citation>
    <scope>NUCLEOTIDE SEQUENCE [LARGE SCALE GENOMIC DNA]</scope>
    <source>
        <strain evidence="1 2">NBRC 15342</strain>
    </source>
</reference>
<evidence type="ECO:0000313" key="2">
    <source>
        <dbReference type="Proteomes" id="UP000318422"/>
    </source>
</evidence>
<dbReference type="Proteomes" id="UP000318422">
    <property type="component" value="Unassembled WGS sequence"/>
</dbReference>
<dbReference type="EMBL" id="BJNV01000036">
    <property type="protein sequence ID" value="GEC96145.1"/>
    <property type="molecule type" value="Genomic_DNA"/>
</dbReference>
<evidence type="ECO:0000313" key="1">
    <source>
        <dbReference type="EMBL" id="GEC96145.1"/>
    </source>
</evidence>
<comment type="caution">
    <text evidence="1">The sequence shown here is derived from an EMBL/GenBank/DDBJ whole genome shotgun (WGS) entry which is preliminary data.</text>
</comment>
<gene>
    <name evidence="1" type="ORF">ZRA01_22180</name>
</gene>
<dbReference type="AlphaFoldDB" id="A0A4Y4CT54"/>
<sequence>MGRCRSWQFAIKRQVTGALPTYTGFRSNDRSGRAAVIGSTGRESAAANRFILDKPHPPNGAHKAKQPVTLKAQQAVLY</sequence>
<keyword evidence="2" id="KW-1185">Reference proteome</keyword>
<organism evidence="1 2">
    <name type="scientific">Zoogloea ramigera</name>
    <dbReference type="NCBI Taxonomy" id="350"/>
    <lineage>
        <taxon>Bacteria</taxon>
        <taxon>Pseudomonadati</taxon>
        <taxon>Pseudomonadota</taxon>
        <taxon>Betaproteobacteria</taxon>
        <taxon>Rhodocyclales</taxon>
        <taxon>Zoogloeaceae</taxon>
        <taxon>Zoogloea</taxon>
    </lineage>
</organism>
<protein>
    <submittedName>
        <fullName evidence="1">Uncharacterized protein</fullName>
    </submittedName>
</protein>